<reference evidence="3" key="1">
    <citation type="journal article" date="2006" name="Proc. Natl. Acad. Sci. U.S.A.">
        <title>The complete genome of Rhodococcus sp. RHA1 provides insights into a catabolic powerhouse.</title>
        <authorList>
            <person name="McLeod M.P."/>
            <person name="Warren R.L."/>
            <person name="Hsiao W.W.L."/>
            <person name="Araki N."/>
            <person name="Myhre M."/>
            <person name="Fernandes C."/>
            <person name="Miyazawa D."/>
            <person name="Wong W."/>
            <person name="Lillquist A.L."/>
            <person name="Wang D."/>
            <person name="Dosanjh M."/>
            <person name="Hara H."/>
            <person name="Petrescu A."/>
            <person name="Morin R.D."/>
            <person name="Yang G."/>
            <person name="Stott J.M."/>
            <person name="Schein J.E."/>
            <person name="Shin H."/>
            <person name="Smailus D."/>
            <person name="Siddiqui A.S."/>
            <person name="Marra M.A."/>
            <person name="Jones S.J.M."/>
            <person name="Holt R."/>
            <person name="Brinkman F.S.L."/>
            <person name="Miyauchi K."/>
            <person name="Fukuda M."/>
            <person name="Davies J.E."/>
            <person name="Mohn W.W."/>
            <person name="Eltis L.D."/>
        </authorList>
    </citation>
    <scope>NUCLEOTIDE SEQUENCE [LARGE SCALE GENOMIC DNA]</scope>
    <source>
        <strain evidence="3">RHA1</strain>
    </source>
</reference>
<dbReference type="OrthoDB" id="3838036at2"/>
<dbReference type="SMART" id="SM00255">
    <property type="entry name" value="TIR"/>
    <property type="match status" value="1"/>
</dbReference>
<feature type="domain" description="TIR" evidence="1">
    <location>
        <begin position="1"/>
        <end position="136"/>
    </location>
</feature>
<gene>
    <name evidence="2" type="ordered locus">RHA1_ro09124</name>
</gene>
<evidence type="ECO:0000313" key="2">
    <source>
        <dbReference type="EMBL" id="ABH00167.1"/>
    </source>
</evidence>
<dbReference type="RefSeq" id="WP_011599843.1">
    <property type="nucleotide sequence ID" value="NC_008269.1"/>
</dbReference>
<evidence type="ECO:0000259" key="1">
    <source>
        <dbReference type="PROSITE" id="PS50104"/>
    </source>
</evidence>
<dbReference type="Proteomes" id="UP000008710">
    <property type="component" value="Plasmid pRHL1"/>
</dbReference>
<sequence>MGSIFISHSSRDKVFVRRLAMDLVQRDFEIWYDEWNLEVGSRLSNRIKDGVSSSSFVLVVLSREILQSDWVEREINHALEVEEKIQREMLLPIRIDNSNIPDALSDRLYADFSDGSYVQPLETLCEQLRRRIGNHPAGIEPGRELVPLFVEDGVELDAAQLGERIGQLTCRYGSGYEVKPTQFRMQEEEGYRSLRHRMISRLDSIRSDPHYTPEFAVGYRGFCKSILSAEARILKNLATLIAERGSRKEIWIWPETSYRWYWRLARSEIISAMYRMQNPDTPRSDEYGRACFEAVNSEDKMAAIYGVRATTRMAVGDPKSGHEYSFNVDEDSFASRHFRSGSYFGLEMLADMAGSEELVAKWIIPQSLAYGGFEDWDAIDRFEIGLR</sequence>
<accession>Q0RX19</accession>
<dbReference type="EMBL" id="CP000432">
    <property type="protein sequence ID" value="ABH00167.1"/>
    <property type="molecule type" value="Genomic_DNA"/>
</dbReference>
<dbReference type="InterPro" id="IPR035897">
    <property type="entry name" value="Toll_tir_struct_dom_sf"/>
</dbReference>
<keyword evidence="2" id="KW-0614">Plasmid</keyword>
<dbReference type="PROSITE" id="PS50104">
    <property type="entry name" value="TIR"/>
    <property type="match status" value="1"/>
</dbReference>
<dbReference type="Pfam" id="PF13676">
    <property type="entry name" value="TIR_2"/>
    <property type="match status" value="1"/>
</dbReference>
<dbReference type="KEGG" id="rha:RHA1_ro09124"/>
<name>Q0RX19_RHOJR</name>
<organism evidence="2 3">
    <name type="scientific">Rhodococcus jostii (strain RHA1)</name>
    <dbReference type="NCBI Taxonomy" id="101510"/>
    <lineage>
        <taxon>Bacteria</taxon>
        <taxon>Bacillati</taxon>
        <taxon>Actinomycetota</taxon>
        <taxon>Actinomycetes</taxon>
        <taxon>Mycobacteriales</taxon>
        <taxon>Nocardiaceae</taxon>
        <taxon>Rhodococcus</taxon>
    </lineage>
</organism>
<dbReference type="SUPFAM" id="SSF52200">
    <property type="entry name" value="Toll/Interleukin receptor TIR domain"/>
    <property type="match status" value="1"/>
</dbReference>
<dbReference type="InterPro" id="IPR000157">
    <property type="entry name" value="TIR_dom"/>
</dbReference>
<dbReference type="AlphaFoldDB" id="Q0RX19"/>
<dbReference type="HOGENOM" id="CLU_713467_0_0_11"/>
<evidence type="ECO:0000313" key="3">
    <source>
        <dbReference type="Proteomes" id="UP000008710"/>
    </source>
</evidence>
<dbReference type="Gene3D" id="3.40.50.10140">
    <property type="entry name" value="Toll/interleukin-1 receptor homology (TIR) domain"/>
    <property type="match status" value="1"/>
</dbReference>
<geneLocation type="plasmid" evidence="2 3">
    <name>pRHL1</name>
</geneLocation>
<protein>
    <recommendedName>
        <fullName evidence="1">TIR domain-containing protein</fullName>
    </recommendedName>
</protein>
<proteinExistence type="predicted"/>
<dbReference type="GO" id="GO:0007165">
    <property type="term" value="P:signal transduction"/>
    <property type="evidence" value="ECO:0007669"/>
    <property type="project" value="InterPro"/>
</dbReference>